<dbReference type="KEGG" id="tpe:Tpen_0829"/>
<dbReference type="PANTHER" id="PTHR13353:SF5">
    <property type="entry name" value="TRANSMEMBRANE PROTEIN 19"/>
    <property type="match status" value="1"/>
</dbReference>
<evidence type="ECO:0000256" key="3">
    <source>
        <dbReference type="ARBA" id="ARBA00022692"/>
    </source>
</evidence>
<dbReference type="AlphaFoldDB" id="A1RYF0"/>
<dbReference type="STRING" id="368408.Tpen_0829"/>
<keyword evidence="4" id="KW-1133">Transmembrane helix</keyword>
<gene>
    <name evidence="6" type="ordered locus">Tpen_0829</name>
</gene>
<dbReference type="EMBL" id="CP000505">
    <property type="protein sequence ID" value="ABL78230.1"/>
    <property type="molecule type" value="Genomic_DNA"/>
</dbReference>
<keyword evidence="5" id="KW-0472">Membrane</keyword>
<sequence>MEAWQGFAIGVILGVPLAAYARRKKYLSRSAAAASVIFSGLYMAGGIGVFAASLFFFFSSSALTKLGYDLKRRMNVSEPEEGRTLMQVVGAGGVAALYSLLSALSPQSARVPLLVGAYAAIASSNADTWASELGSLSGRKPRLITNLSVEVEPGTSGGVTLLGALGSLAGSLLTGLVALIASLLGASPPLGVATIAVVVVAGWLGEVLDSVVGATLQVKYYCPRCGVLTDKKVHSCGATTVKYSGSSWVTNEVTNIIATLLSSTFSCVVAAHL</sequence>
<comment type="subcellular location">
    <subcellularLocation>
        <location evidence="1">Membrane</location>
        <topology evidence="1">Multi-pass membrane protein</topology>
    </subcellularLocation>
</comment>
<keyword evidence="3" id="KW-0812">Transmembrane</keyword>
<comment type="similarity">
    <text evidence="2">Belongs to the TMEM19 family.</text>
</comment>
<protein>
    <recommendedName>
        <fullName evidence="8">DUF92 domain-containing protein</fullName>
    </recommendedName>
</protein>
<dbReference type="EnsemblBacteria" id="ABL78230">
    <property type="protein sequence ID" value="ABL78230"/>
    <property type="gene ID" value="Tpen_0829"/>
</dbReference>
<evidence type="ECO:0000313" key="6">
    <source>
        <dbReference type="EMBL" id="ABL78230.1"/>
    </source>
</evidence>
<keyword evidence="7" id="KW-1185">Reference proteome</keyword>
<dbReference type="OrthoDB" id="28948at2157"/>
<evidence type="ECO:0000256" key="1">
    <source>
        <dbReference type="ARBA" id="ARBA00004141"/>
    </source>
</evidence>
<dbReference type="InterPro" id="IPR002794">
    <property type="entry name" value="DUF92_TMEM19"/>
</dbReference>
<evidence type="ECO:0008006" key="8">
    <source>
        <dbReference type="Google" id="ProtNLM"/>
    </source>
</evidence>
<dbReference type="PANTHER" id="PTHR13353">
    <property type="entry name" value="TRANSMEMBRANE PROTEIN 19"/>
    <property type="match status" value="1"/>
</dbReference>
<dbReference type="GO" id="GO:0016020">
    <property type="term" value="C:membrane"/>
    <property type="evidence" value="ECO:0007669"/>
    <property type="project" value="UniProtKB-SubCell"/>
</dbReference>
<dbReference type="Proteomes" id="UP000000641">
    <property type="component" value="Chromosome"/>
</dbReference>
<dbReference type="Pfam" id="PF01940">
    <property type="entry name" value="DUF92"/>
    <property type="match status" value="1"/>
</dbReference>
<proteinExistence type="inferred from homology"/>
<dbReference type="RefSeq" id="WP_011752495.1">
    <property type="nucleotide sequence ID" value="NC_008698.1"/>
</dbReference>
<dbReference type="HOGENOM" id="CLU_036918_2_1_2"/>
<evidence type="ECO:0000256" key="2">
    <source>
        <dbReference type="ARBA" id="ARBA00009012"/>
    </source>
</evidence>
<organism evidence="6 7">
    <name type="scientific">Thermofilum pendens (strain DSM 2475 / Hrk 5)</name>
    <dbReference type="NCBI Taxonomy" id="368408"/>
    <lineage>
        <taxon>Archaea</taxon>
        <taxon>Thermoproteota</taxon>
        <taxon>Thermoprotei</taxon>
        <taxon>Thermofilales</taxon>
        <taxon>Thermofilaceae</taxon>
        <taxon>Thermofilum</taxon>
    </lineage>
</organism>
<dbReference type="GeneID" id="4601832"/>
<accession>A1RYF0</accession>
<evidence type="ECO:0000256" key="4">
    <source>
        <dbReference type="ARBA" id="ARBA00022989"/>
    </source>
</evidence>
<name>A1RYF0_THEPD</name>
<dbReference type="eggNOG" id="arCOG02245">
    <property type="taxonomic scope" value="Archaea"/>
</dbReference>
<evidence type="ECO:0000313" key="7">
    <source>
        <dbReference type="Proteomes" id="UP000000641"/>
    </source>
</evidence>
<reference evidence="7" key="1">
    <citation type="journal article" date="2008" name="J. Bacteriol.">
        <title>Genome sequence of Thermofilum pendens reveals an exceptional loss of biosynthetic pathways without genome reduction.</title>
        <authorList>
            <person name="Anderson I."/>
            <person name="Rodriguez J."/>
            <person name="Susanti D."/>
            <person name="Porat I."/>
            <person name="Reich C."/>
            <person name="Ulrich L.E."/>
            <person name="Elkins J.G."/>
            <person name="Mavromatis K."/>
            <person name="Lykidis A."/>
            <person name="Kim E."/>
            <person name="Thompson L.S."/>
            <person name="Nolan M."/>
            <person name="Land M."/>
            <person name="Copeland A."/>
            <person name="Lapidus A."/>
            <person name="Lucas S."/>
            <person name="Detter C."/>
            <person name="Zhulin I.B."/>
            <person name="Olsen G.J."/>
            <person name="Whitman W."/>
            <person name="Mukhopadhyay B."/>
            <person name="Bristow J."/>
            <person name="Kyrpides N."/>
        </authorList>
    </citation>
    <scope>NUCLEOTIDE SEQUENCE [LARGE SCALE GENOMIC DNA]</scope>
    <source>
        <strain evidence="7">DSM 2475 / Hrk 5</strain>
    </source>
</reference>
<evidence type="ECO:0000256" key="5">
    <source>
        <dbReference type="ARBA" id="ARBA00023136"/>
    </source>
</evidence>